<keyword evidence="3" id="KW-0540">Nuclease</keyword>
<gene>
    <name evidence="3" type="ORF">D3873_09960</name>
</gene>
<dbReference type="InterPro" id="IPR014576">
    <property type="entry name" value="Pesterase_YhaO"/>
</dbReference>
<evidence type="ECO:0000259" key="2">
    <source>
        <dbReference type="Pfam" id="PF00149"/>
    </source>
</evidence>
<dbReference type="OrthoDB" id="9773856at2"/>
<dbReference type="PIRSF" id="PIRSF033091">
    <property type="entry name" value="Pesterase_YhaO"/>
    <property type="match status" value="1"/>
</dbReference>
<dbReference type="GO" id="GO:0004527">
    <property type="term" value="F:exonuclease activity"/>
    <property type="evidence" value="ECO:0007669"/>
    <property type="project" value="UniProtKB-KW"/>
</dbReference>
<evidence type="ECO:0000313" key="3">
    <source>
        <dbReference type="EMBL" id="AYC30177.1"/>
    </source>
</evidence>
<dbReference type="PANTHER" id="PTHR30337">
    <property type="entry name" value="COMPONENT OF ATP-DEPENDENT DSDNA EXONUCLEASE"/>
    <property type="match status" value="1"/>
</dbReference>
<dbReference type="EMBL" id="CP032418">
    <property type="protein sequence ID" value="AYC30177.1"/>
    <property type="molecule type" value="Genomic_DNA"/>
</dbReference>
<dbReference type="SUPFAM" id="SSF56300">
    <property type="entry name" value="Metallo-dependent phosphatases"/>
    <property type="match status" value="1"/>
</dbReference>
<dbReference type="KEGG" id="paek:D3873_09960"/>
<dbReference type="Gene3D" id="3.60.21.10">
    <property type="match status" value="1"/>
</dbReference>
<dbReference type="CDD" id="cd00840">
    <property type="entry name" value="MPP_Mre11_N"/>
    <property type="match status" value="1"/>
</dbReference>
<accession>A0A385YWA0</accession>
<dbReference type="PANTHER" id="PTHR30337:SF7">
    <property type="entry name" value="PHOSPHOESTERASE"/>
    <property type="match status" value="1"/>
</dbReference>
<proteinExistence type="predicted"/>
<dbReference type="AlphaFoldDB" id="A0A385YWA0"/>
<dbReference type="Pfam" id="PF00149">
    <property type="entry name" value="Metallophos"/>
    <property type="match status" value="1"/>
</dbReference>
<protein>
    <submittedName>
        <fullName evidence="3">DNA repair exonuclease</fullName>
    </submittedName>
</protein>
<dbReference type="Proteomes" id="UP000265725">
    <property type="component" value="Chromosome"/>
</dbReference>
<dbReference type="InterPro" id="IPR029052">
    <property type="entry name" value="Metallo-depent_PP-like"/>
</dbReference>
<name>A0A385YWA0_9BACL</name>
<keyword evidence="1" id="KW-0378">Hydrolase</keyword>
<reference evidence="4" key="1">
    <citation type="submission" date="2018-09" db="EMBL/GenBank/DDBJ databases">
        <authorList>
            <person name="Zhu H."/>
        </authorList>
    </citation>
    <scope>NUCLEOTIDE SEQUENCE [LARGE SCALE GENOMIC DNA]</scope>
    <source>
        <strain evidence="4">K2R23-3</strain>
    </source>
</reference>
<sequence length="406" mass="46416">MSSIRFFHAADLHLDSPFKGISNLPHKLHQTLRNSTFDAYTRLIDLALEHKPDFLLIVGDIYDGEERSLKAQAHFLRGMEKLEQAGIPVFISHGNHDHLSGKWTRFQLPANVHVFGNETSSASLQVNGETVVIHGFSYPERHVKKSRMTSYIPRENPKEIHIGMLHGSIAGDTSHDVYAPFTKEELLSKNYHYWALGHIHKRQILHRDPSIVYPGNSQSRHRNEQGEKGFYEVTIDTNGTELAFHVTSQVVYERVEVKCPELQHANDFYRFIEEVCDDTRTRVGTAIVDIRLTAVGETAKELLESTPLDEWLESLREAEEMHDPTVFIRSIELEKPTQMNPSENSLAGILLQTMAAWDDKEWKTVVKDVHQHARLSKYLEPLSMEEKEEVANEATKIIISHVASEE</sequence>
<evidence type="ECO:0000256" key="1">
    <source>
        <dbReference type="ARBA" id="ARBA00022801"/>
    </source>
</evidence>
<keyword evidence="3" id="KW-0269">Exonuclease</keyword>
<evidence type="ECO:0000313" key="4">
    <source>
        <dbReference type="Proteomes" id="UP000265725"/>
    </source>
</evidence>
<organism evidence="3 4">
    <name type="scientific">Paenisporosarcina cavernae</name>
    <dbReference type="NCBI Taxonomy" id="2320858"/>
    <lineage>
        <taxon>Bacteria</taxon>
        <taxon>Bacillati</taxon>
        <taxon>Bacillota</taxon>
        <taxon>Bacilli</taxon>
        <taxon>Bacillales</taxon>
        <taxon>Caryophanaceae</taxon>
        <taxon>Paenisporosarcina</taxon>
    </lineage>
</organism>
<dbReference type="InterPro" id="IPR041796">
    <property type="entry name" value="Mre11_N"/>
</dbReference>
<feature type="domain" description="Calcineurin-like phosphoesterase" evidence="2">
    <location>
        <begin position="4"/>
        <end position="201"/>
    </location>
</feature>
<dbReference type="InterPro" id="IPR050535">
    <property type="entry name" value="DNA_Repair-Maintenance_Comp"/>
</dbReference>
<dbReference type="RefSeq" id="WP_119883894.1">
    <property type="nucleotide sequence ID" value="NZ_CP032418.1"/>
</dbReference>
<keyword evidence="4" id="KW-1185">Reference proteome</keyword>
<dbReference type="InterPro" id="IPR004843">
    <property type="entry name" value="Calcineurin-like_PHP"/>
</dbReference>